<evidence type="ECO:0000313" key="3">
    <source>
        <dbReference type="Proteomes" id="UP000707071"/>
    </source>
</evidence>
<reference evidence="2 3" key="1">
    <citation type="journal article" date="2020" name="bioRxiv">
        <title>Whole genome comparisons of ergot fungi reveals the divergence and evolution of species within the genus Claviceps are the result of varying mechanisms driving genome evolution and host range expansion.</title>
        <authorList>
            <person name="Wyka S.A."/>
            <person name="Mondo S.J."/>
            <person name="Liu M."/>
            <person name="Dettman J."/>
            <person name="Nalam V."/>
            <person name="Broders K.D."/>
        </authorList>
    </citation>
    <scope>NUCLEOTIDE SEQUENCE [LARGE SCALE GENOMIC DNA]</scope>
    <source>
        <strain evidence="2 3">Clav52</strain>
    </source>
</reference>
<keyword evidence="3" id="KW-1185">Reference proteome</keyword>
<proteinExistence type="predicted"/>
<dbReference type="Proteomes" id="UP000707071">
    <property type="component" value="Unassembled WGS sequence"/>
</dbReference>
<evidence type="ECO:0000313" key="2">
    <source>
        <dbReference type="EMBL" id="KAG6297330.1"/>
    </source>
</evidence>
<comment type="caution">
    <text evidence="2">The sequence shown here is derived from an EMBL/GenBank/DDBJ whole genome shotgun (WGS) entry which is preliminary data.</text>
</comment>
<sequence>MRSTFVLFGLAAVALANLIPNANEKRSVSDTQGSEVEDDTPTRMYERAECCYYGANGCDCYENQECCILQHPPIRVFEV</sequence>
<keyword evidence="1" id="KW-0732">Signal</keyword>
<gene>
    <name evidence="2" type="ORF">E4U09_001426</name>
</gene>
<protein>
    <submittedName>
        <fullName evidence="2">Uncharacterized protein</fullName>
    </submittedName>
</protein>
<evidence type="ECO:0000256" key="1">
    <source>
        <dbReference type="SAM" id="SignalP"/>
    </source>
</evidence>
<dbReference type="EMBL" id="SRRH01000152">
    <property type="protein sequence ID" value="KAG6297330.1"/>
    <property type="molecule type" value="Genomic_DNA"/>
</dbReference>
<name>A0A9P7QJB5_9HYPO</name>
<feature type="chain" id="PRO_5040323179" evidence="1">
    <location>
        <begin position="17"/>
        <end position="79"/>
    </location>
</feature>
<dbReference type="AlphaFoldDB" id="A0A9P7QJB5"/>
<feature type="signal peptide" evidence="1">
    <location>
        <begin position="1"/>
        <end position="16"/>
    </location>
</feature>
<accession>A0A9P7QJB5</accession>
<organism evidence="2 3">
    <name type="scientific">Claviceps aff. purpurea</name>
    <dbReference type="NCBI Taxonomy" id="1967640"/>
    <lineage>
        <taxon>Eukaryota</taxon>
        <taxon>Fungi</taxon>
        <taxon>Dikarya</taxon>
        <taxon>Ascomycota</taxon>
        <taxon>Pezizomycotina</taxon>
        <taxon>Sordariomycetes</taxon>
        <taxon>Hypocreomycetidae</taxon>
        <taxon>Hypocreales</taxon>
        <taxon>Clavicipitaceae</taxon>
        <taxon>Claviceps</taxon>
    </lineage>
</organism>